<evidence type="ECO:0000256" key="3">
    <source>
        <dbReference type="SAM" id="MobiDB-lite"/>
    </source>
</evidence>
<feature type="compositionally biased region" description="Basic and acidic residues" evidence="3">
    <location>
        <begin position="409"/>
        <end position="418"/>
    </location>
</feature>
<feature type="region of interest" description="Disordered" evidence="3">
    <location>
        <begin position="409"/>
        <end position="456"/>
    </location>
</feature>
<dbReference type="Proteomes" id="UP000036313">
    <property type="component" value="Unassembled WGS sequence"/>
</dbReference>
<keyword evidence="2" id="KW-0349">Heme</keyword>
<comment type="caution">
    <text evidence="4">The sequence shown here is derived from an EMBL/GenBank/DDBJ whole genome shotgun (WGS) entry which is preliminary data.</text>
</comment>
<evidence type="ECO:0000313" key="5">
    <source>
        <dbReference type="Proteomes" id="UP000036313"/>
    </source>
</evidence>
<accession>A0A0J6VXE5</accession>
<organism evidence="4 5">
    <name type="scientific">Mycolicibacterium obuense</name>
    <dbReference type="NCBI Taxonomy" id="1807"/>
    <lineage>
        <taxon>Bacteria</taxon>
        <taxon>Bacillati</taxon>
        <taxon>Actinomycetota</taxon>
        <taxon>Actinomycetes</taxon>
        <taxon>Mycobacteriales</taxon>
        <taxon>Mycobacteriaceae</taxon>
        <taxon>Mycolicibacterium</taxon>
    </lineage>
</organism>
<dbReference type="PANTHER" id="PTHR24305:SF166">
    <property type="entry name" value="CYTOCHROME P450 12A4, MITOCHONDRIAL-RELATED"/>
    <property type="match status" value="1"/>
</dbReference>
<reference evidence="4 5" key="1">
    <citation type="journal article" date="2015" name="Genome Biol. Evol.">
        <title>Characterization of Three Mycobacterium spp. with Potential Use in Bioremediation by Genome Sequencing and Comparative Genomics.</title>
        <authorList>
            <person name="Das S."/>
            <person name="Pettersson B.M."/>
            <person name="Behra P.R."/>
            <person name="Ramesh M."/>
            <person name="Dasgupta S."/>
            <person name="Bhattacharya A."/>
            <person name="Kirsebom L.A."/>
        </authorList>
    </citation>
    <scope>NUCLEOTIDE SEQUENCE [LARGE SCALE GENOMIC DNA]</scope>
    <source>
        <strain evidence="4 5">DSM 44075</strain>
    </source>
</reference>
<name>A0A0J6VXE5_9MYCO</name>
<evidence type="ECO:0000256" key="1">
    <source>
        <dbReference type="ARBA" id="ARBA00010617"/>
    </source>
</evidence>
<dbReference type="GO" id="GO:0005506">
    <property type="term" value="F:iron ion binding"/>
    <property type="evidence" value="ECO:0007669"/>
    <property type="project" value="InterPro"/>
</dbReference>
<gene>
    <name evidence="4" type="primary">ptlI_2</name>
    <name evidence="4" type="ORF">MOBUDSM44075_03696</name>
</gene>
<dbReference type="PATRIC" id="fig|1807.14.peg.3719"/>
<dbReference type="SUPFAM" id="SSF48264">
    <property type="entry name" value="Cytochrome P450"/>
    <property type="match status" value="1"/>
</dbReference>
<dbReference type="Gene3D" id="1.10.630.10">
    <property type="entry name" value="Cytochrome P450"/>
    <property type="match status" value="1"/>
</dbReference>
<dbReference type="GO" id="GO:0020037">
    <property type="term" value="F:heme binding"/>
    <property type="evidence" value="ECO:0007669"/>
    <property type="project" value="InterPro"/>
</dbReference>
<dbReference type="EC" id="1.14.13.133" evidence="4"/>
<proteinExistence type="inferred from homology"/>
<dbReference type="EMBL" id="JYNU01000024">
    <property type="protein sequence ID" value="KMO74072.1"/>
    <property type="molecule type" value="Genomic_DNA"/>
</dbReference>
<dbReference type="InterPro" id="IPR001128">
    <property type="entry name" value="Cyt_P450"/>
</dbReference>
<comment type="cofactor">
    <cofactor evidence="2">
        <name>heme</name>
        <dbReference type="ChEBI" id="CHEBI:30413"/>
    </cofactor>
</comment>
<dbReference type="Pfam" id="PF00067">
    <property type="entry name" value="p450"/>
    <property type="match status" value="1"/>
</dbReference>
<comment type="similarity">
    <text evidence="1">Belongs to the cytochrome P450 family.</text>
</comment>
<dbReference type="InterPro" id="IPR050121">
    <property type="entry name" value="Cytochrome_P450_monoxygenase"/>
</dbReference>
<feature type="binding site" description="axial binding residue" evidence="2">
    <location>
        <position position="384"/>
    </location>
    <ligand>
        <name>heme</name>
        <dbReference type="ChEBI" id="CHEBI:30413"/>
    </ligand>
    <ligandPart>
        <name>Fe</name>
        <dbReference type="ChEBI" id="CHEBI:18248"/>
    </ligandPart>
</feature>
<sequence length="456" mass="49818">MTAATTDPVKLPPGPPVPSLVQGAAVLAARYGSIAALGRRYGSTFTLRVPVFGTTVVISDPALVKELFSSSRELIGRPQNNLGGDVLGPGSIFNLEGDELLARRKLLLPPFNGKNMRAYETVTEQEVLREIGTWAEGVEFPTVDPMMRITLNTILRTVFGAEGAELDEMRELMPKAVEFGSKIALMPSIVRKDMGPWSPGGKFAGYRRRMDELLKSVMSQARSDPDFADRGDVLSLLLQARYDDGSPLPDSYIVDELLTMLVAGHETTSTQLAWTIERIRRHPDLLVRLTDEVDAGGNELLLATIAESQRTRPVLTAALRRARTRIQLGEWVIPEGATILASTQLAMAAEKSFEHAERFDPDRFVGKPPNPFAWIPFGGGMMRCIGASFATMEMEVTLRTILREFRIEPTSAADEKPHSRGVTVTPAQGGRIVVRRRTPGAPRAADSVTAGNGDTR</sequence>
<evidence type="ECO:0000256" key="2">
    <source>
        <dbReference type="PIRSR" id="PIRSR602401-1"/>
    </source>
</evidence>
<dbReference type="RefSeq" id="WP_048424199.1">
    <property type="nucleotide sequence ID" value="NZ_JYNU01000024.1"/>
</dbReference>
<dbReference type="InterPro" id="IPR036396">
    <property type="entry name" value="Cyt_P450_sf"/>
</dbReference>
<protein>
    <submittedName>
        <fullName evidence="4">Pentalenene oxygenase</fullName>
        <ecNumber evidence="4">1.14.13.133</ecNumber>
    </submittedName>
</protein>
<dbReference type="AlphaFoldDB" id="A0A0J6VXE5"/>
<dbReference type="PRINTS" id="PR00463">
    <property type="entry name" value="EP450I"/>
</dbReference>
<keyword evidence="2" id="KW-0479">Metal-binding</keyword>
<dbReference type="PRINTS" id="PR00385">
    <property type="entry name" value="P450"/>
</dbReference>
<dbReference type="PANTHER" id="PTHR24305">
    <property type="entry name" value="CYTOCHROME P450"/>
    <property type="match status" value="1"/>
</dbReference>
<dbReference type="GO" id="GO:0004497">
    <property type="term" value="F:monooxygenase activity"/>
    <property type="evidence" value="ECO:0007669"/>
    <property type="project" value="InterPro"/>
</dbReference>
<dbReference type="InterPro" id="IPR002401">
    <property type="entry name" value="Cyt_P450_E_grp-I"/>
</dbReference>
<keyword evidence="2" id="KW-0408">Iron</keyword>
<dbReference type="GO" id="GO:0016705">
    <property type="term" value="F:oxidoreductase activity, acting on paired donors, with incorporation or reduction of molecular oxygen"/>
    <property type="evidence" value="ECO:0007669"/>
    <property type="project" value="InterPro"/>
</dbReference>
<evidence type="ECO:0000313" key="4">
    <source>
        <dbReference type="EMBL" id="KMO74072.1"/>
    </source>
</evidence>
<keyword evidence="4" id="KW-0560">Oxidoreductase</keyword>
<dbReference type="CDD" id="cd11053">
    <property type="entry name" value="CYP110-like"/>
    <property type="match status" value="1"/>
</dbReference>